<sequence length="403" mass="46738">MIPRPHYIKKIMPYMDAPFVKILTGIRRCGKSTIMKMLMEEIKQLGKAEDQLVYYSFDSLEHEDLRSAKTLFSHLKKQLCKNKKTYLFLDEIQEVESWEKVVNSLMSDCDVDIYVTGSNSRMMSSEISTYLTGRYVAFRIFPLSFSEYLSFRKGYAQISDPHEELASYLRLGGFPAVHLQAYTTEEAYTIVKDIYNSTIFTDIVKRSQIRKIDQLERIVKFAFDNVGNTFSAASVSKYLKSERRSIDNETVYNYLKKLESAYILHRCDRYDIQGKERLKTQEKFYLADSSLRYSVLGYSPDSTAAMLENLVYLELLRRDYQVHIGKLGNAEIDFIAAKQGNKIYVQVTQEIGSAKTEEREYGRLLDIRDNYPKYVLRADSFAGGNYEGIQTMHIADFLLSDSF</sequence>
<dbReference type="SUPFAM" id="SSF52540">
    <property type="entry name" value="P-loop containing nucleoside triphosphate hydrolases"/>
    <property type="match status" value="1"/>
</dbReference>
<reference evidence="3 4" key="1">
    <citation type="submission" date="2022-06" db="EMBL/GenBank/DDBJ databases">
        <title>Isolation of gut microbiota from human fecal samples.</title>
        <authorList>
            <person name="Pamer E.G."/>
            <person name="Barat B."/>
            <person name="Waligurski E."/>
            <person name="Medina S."/>
            <person name="Paddock L."/>
            <person name="Mostad J."/>
        </authorList>
    </citation>
    <scope>NUCLEOTIDE SEQUENCE [LARGE SCALE GENOMIC DNA]</scope>
    <source>
        <strain evidence="3 4">SL.3.17</strain>
    </source>
</reference>
<dbReference type="PANTHER" id="PTHR33295">
    <property type="entry name" value="ATPASE"/>
    <property type="match status" value="1"/>
</dbReference>
<keyword evidence="4" id="KW-1185">Reference proteome</keyword>
<dbReference type="InterPro" id="IPR041682">
    <property type="entry name" value="AAA_14"/>
</dbReference>
<evidence type="ECO:0000313" key="4">
    <source>
        <dbReference type="Proteomes" id="UP001524502"/>
    </source>
</evidence>
<dbReference type="Pfam" id="PF13173">
    <property type="entry name" value="AAA_14"/>
    <property type="match status" value="1"/>
</dbReference>
<dbReference type="Proteomes" id="UP001524502">
    <property type="component" value="Unassembled WGS sequence"/>
</dbReference>
<protein>
    <submittedName>
        <fullName evidence="3">ATP-binding protein</fullName>
    </submittedName>
</protein>
<dbReference type="InterPro" id="IPR025420">
    <property type="entry name" value="DUF4143"/>
</dbReference>
<keyword evidence="3" id="KW-0067">ATP-binding</keyword>
<keyword evidence="3" id="KW-0547">Nucleotide-binding</keyword>
<feature type="domain" description="AAA" evidence="1">
    <location>
        <begin position="20"/>
        <end position="149"/>
    </location>
</feature>
<dbReference type="PANTHER" id="PTHR33295:SF20">
    <property type="entry name" value="ATPASE"/>
    <property type="match status" value="1"/>
</dbReference>
<dbReference type="Gene3D" id="3.40.50.300">
    <property type="entry name" value="P-loop containing nucleotide triphosphate hydrolases"/>
    <property type="match status" value="1"/>
</dbReference>
<dbReference type="Pfam" id="PF13635">
    <property type="entry name" value="DUF4143"/>
    <property type="match status" value="1"/>
</dbReference>
<feature type="domain" description="DUF4143" evidence="2">
    <location>
        <begin position="202"/>
        <end position="347"/>
    </location>
</feature>
<dbReference type="InterPro" id="IPR027417">
    <property type="entry name" value="P-loop_NTPase"/>
</dbReference>
<gene>
    <name evidence="3" type="ORF">NE619_16720</name>
</gene>
<organism evidence="3 4">
    <name type="scientific">Anaerovorax odorimutans</name>
    <dbReference type="NCBI Taxonomy" id="109327"/>
    <lineage>
        <taxon>Bacteria</taxon>
        <taxon>Bacillati</taxon>
        <taxon>Bacillota</taxon>
        <taxon>Clostridia</taxon>
        <taxon>Peptostreptococcales</taxon>
        <taxon>Anaerovoracaceae</taxon>
        <taxon>Anaerovorax</taxon>
    </lineage>
</organism>
<evidence type="ECO:0000259" key="2">
    <source>
        <dbReference type="Pfam" id="PF13635"/>
    </source>
</evidence>
<dbReference type="InterPro" id="IPR036388">
    <property type="entry name" value="WH-like_DNA-bd_sf"/>
</dbReference>
<name>A0ABT1RT38_9FIRM</name>
<dbReference type="EMBL" id="JANFXK010000027">
    <property type="protein sequence ID" value="MCQ4638375.1"/>
    <property type="molecule type" value="Genomic_DNA"/>
</dbReference>
<dbReference type="Gene3D" id="1.10.10.10">
    <property type="entry name" value="Winged helix-like DNA-binding domain superfamily/Winged helix DNA-binding domain"/>
    <property type="match status" value="1"/>
</dbReference>
<dbReference type="RefSeq" id="WP_256133573.1">
    <property type="nucleotide sequence ID" value="NZ_JANFXK010000027.1"/>
</dbReference>
<evidence type="ECO:0000259" key="1">
    <source>
        <dbReference type="Pfam" id="PF13173"/>
    </source>
</evidence>
<proteinExistence type="predicted"/>
<accession>A0ABT1RT38</accession>
<evidence type="ECO:0000313" key="3">
    <source>
        <dbReference type="EMBL" id="MCQ4638375.1"/>
    </source>
</evidence>
<comment type="caution">
    <text evidence="3">The sequence shown here is derived from an EMBL/GenBank/DDBJ whole genome shotgun (WGS) entry which is preliminary data.</text>
</comment>
<dbReference type="GO" id="GO:0005524">
    <property type="term" value="F:ATP binding"/>
    <property type="evidence" value="ECO:0007669"/>
    <property type="project" value="UniProtKB-KW"/>
</dbReference>